<dbReference type="GeneID" id="100492670"/>
<accession>A0A6I8PVA8</accession>
<evidence type="ECO:0000313" key="7">
    <source>
        <dbReference type="RefSeq" id="XP_002938639.3"/>
    </source>
</evidence>
<dbReference type="PANTHER" id="PTHR45924:SF3">
    <property type="entry name" value="PLECKSTRIN HOMOLOGY DOMAIN-CONTAINING FAMILY G MEMBER 2"/>
    <property type="match status" value="1"/>
</dbReference>
<keyword evidence="1" id="KW-0597">Phosphoprotein</keyword>
<dbReference type="SUPFAM" id="SSF48065">
    <property type="entry name" value="DBL homology domain (DH-domain)"/>
    <property type="match status" value="1"/>
</dbReference>
<feature type="region of interest" description="Disordered" evidence="2">
    <location>
        <begin position="1332"/>
        <end position="1355"/>
    </location>
</feature>
<dbReference type="GO" id="GO:0031267">
    <property type="term" value="F:small GTPase binding"/>
    <property type="evidence" value="ECO:0000318"/>
    <property type="project" value="GO_Central"/>
</dbReference>
<dbReference type="Pfam" id="PF00621">
    <property type="entry name" value="RhoGEF"/>
    <property type="match status" value="1"/>
</dbReference>
<dbReference type="InterPro" id="IPR000219">
    <property type="entry name" value="DH_dom"/>
</dbReference>
<organism evidence="5">
    <name type="scientific">Xenopus tropicalis</name>
    <name type="common">Western clawed frog</name>
    <name type="synonym">Silurana tropicalis</name>
    <dbReference type="NCBI Taxonomy" id="8364"/>
    <lineage>
        <taxon>Eukaryota</taxon>
        <taxon>Metazoa</taxon>
        <taxon>Chordata</taxon>
        <taxon>Craniata</taxon>
        <taxon>Vertebrata</taxon>
        <taxon>Euteleostomi</taxon>
        <taxon>Amphibia</taxon>
        <taxon>Batrachia</taxon>
        <taxon>Anura</taxon>
        <taxon>Pipoidea</taxon>
        <taxon>Pipidae</taxon>
        <taxon>Xenopodinae</taxon>
        <taxon>Xenopus</taxon>
        <taxon>Silurana</taxon>
    </lineage>
</organism>
<dbReference type="Reactome" id="R-XTR-416482">
    <property type="pathway name" value="G alpha (12/13) signalling events"/>
</dbReference>
<sequence>MCFVSKDVTLGNFQPGDLPAWPLGAAQIGARLHYKVTMPEGVSRGSSKRACKQAAPRPTSVSSLSGIVDGMSGSCTSVNTVCSDSDRPVSLSSSTSSASLQDSHSSFGSSGALVSSQNTGSCYTQQNGSDISLDLTPVALLEGESERRAMDRPFLGYACSPILRKARDPKIKLSHVDRVVLEILETEQAYVRDLKSIVEDYLGCIIDCGHLPLKPEQVSTLFCNIEDIYEFNSELLEDLENCNSAHGIAECFVMRSEDFDIYTLYCMNYPNSVSVLRECMKSEELVQFFRERQAILSHSLPLETYLLKPVQRIMKYHLLLQELAKHFDKNAPGYEVVEEAIITMTAVAWYINDMKRKQEHAVRLQEIQSQLVNWQGPDLSAFGELVLEGTFRVQRMKKERAFFLFSKMLLIAKKRMDLFIYKMHIFCCNLSLTEHLKDGLSFRVSDLTISKHQQVIQARNQEEKRHWVHSIKRLIVENHPASIPQKAKQVLLENSFQYSPDVRLSPEPLKSPRLDELWAFSRSRRQSEPPQLMCSPERSKKLFSALSLDSGSQHRRGRRLSEPAKEIQAAFENSDLVPIKHAGSEGELFPSSGSLRSSDSVCTLESSILEVADEVYEEDNSFSLPEEALSGSLSITEEILELLKKRGLQADLGIMEQSESLALAGSNTEPEEQLQNYEPIEIKTTGTEAENDLQLMKHANVFPGPEVLCDSMDPLQYPSKASVRQGHINSESSEEEEQKGDLRESPLHMLEELEREETSDLCNTENPEQKEILDKLCLNELENTELSGCIQSENSSVDDTGGSQELAKLELLPEKNEKSLKTKRDSTLTQDDRLLIERIKNYYDTAEAGVSYLSKEDSISYIPTGVVKDSILRFNYILQQEVKKDKEKSLFGSTEYIGRNKQVSTSRKPWSRLDKDSQVPLPLAEIKSPITLPLEQESEYLSCAEIRKAWKEKEKPNPIESIATPRRGKLCKKRMGASEDALVIMEECDADVPQASKEILPKGDTSKEQKKQSMEEKITRQENHHKIIIPSMIGDPGESKEICCPSGLSLYETEDRCLLENSEKIINKVQLLAKMYSEKIGRMKTQRRNGDNKRPTVYQSKAIVETLPQVIEEKAADKSVTEPHSYGHLVIHETLLHINCIQENSPLLSAAREITGELYKEYLNTVDYSSTQPLSSKETLSEQPLEDKLQIPLTEEPVIEIMTKLSLESNEEQEVTIHADENRVAVVQCVTSNSVLGPSQTSNDLGTGMAMTDKLLLVGYTAEEKEKQELVANLGEISEKNNLMDFNASVRILQHSFDKNLLPIEPEPHSPSQRKTYTENEDKIHMDFNELEADSSTESPKMQTEEQPKDFPNGEQAKMNFENMKEEVTITDQNYIENQKMTEEITQDTNSSERALHFPVMVDTVEPLSAQVFENGSQSHTEDYILPSSKNIIAKQYDTDKVHKNRGVSPSVFDVMQRLQLDSSFSIASRDNPNNSKRLNLATRSSSFKSKTSTAHEFQSAKETLLNPHKIQIGESKTVPNIFNPSALQRKLSSAMTLSKYLSASHAGQGYMKRRPLNMSKSSDGEINTQETLLKNPCPAPVIAKPLAGCSSHINPQLPENGIKTRSMKPSFQRDDTKEEEHILGDLKPMQALSGNQGIQSPASFTNNCQEINFGDNDEDSPVCLSPGSAVLIAFPYPPPIKTTPTSTVSEPNSRVQSPLPLRTRMCSPPPRSAPKSFRMPSFSSSRSCSFTPLSFSQVEKSSSSSTNSTPTCTSPSIMPQSPDPGHGFPFHARKSLGNCFPSGRDRVVSPRSALNSPLGSTDEESRFWSSSESPPCRSPDTHSGPSGISSHELTSIHWPDVRELRSKYGPLKFQKSTTHQNRVEPSLVKPTGCPSVGSKKSPKRVGSLDSTIPHTHVIQRSKSTVGAGNGDKWDTSIGKEKANLKASYSTTVNIQIGGSGRIASFTNAQVILTHPLLQAPESQTMRKININGSTLDQMPKS</sequence>
<dbReference type="SMART" id="SM00325">
    <property type="entry name" value="RhoGEF"/>
    <property type="match status" value="1"/>
</dbReference>
<reference evidence="5" key="2">
    <citation type="submission" date="2020-05" db="UniProtKB">
        <authorList>
            <consortium name="Ensembl"/>
        </authorList>
    </citation>
    <scope>IDENTIFICATION</scope>
</reference>
<dbReference type="OMA" id="YTQQNGS"/>
<dbReference type="GO" id="GO:0005829">
    <property type="term" value="C:cytosol"/>
    <property type="evidence" value="ECO:0007669"/>
    <property type="project" value="UniProtKB-ARBA"/>
</dbReference>
<evidence type="ECO:0000259" key="4">
    <source>
        <dbReference type="PROSITE" id="PS50010"/>
    </source>
</evidence>
<dbReference type="Pfam" id="PF22697">
    <property type="entry name" value="SOS1_NGEF_PH"/>
    <property type="match status" value="1"/>
</dbReference>
<dbReference type="Proteomes" id="UP000008143">
    <property type="component" value="Chromosome 8"/>
</dbReference>
<dbReference type="KEGG" id="xtr:100492670"/>
<dbReference type="Reactome" id="R-XTR-9013148">
    <property type="pathway name" value="CDC42 GTPase cycle"/>
</dbReference>
<evidence type="ECO:0000313" key="8">
    <source>
        <dbReference type="Xenbase" id="XB-GENE-6468886"/>
    </source>
</evidence>
<dbReference type="Reactome" id="R-XTR-9013149">
    <property type="pathway name" value="RAC1 GTPase cycle"/>
</dbReference>
<dbReference type="InterPro" id="IPR011993">
    <property type="entry name" value="PH-like_dom_sf"/>
</dbReference>
<evidence type="ECO:0000256" key="1">
    <source>
        <dbReference type="ARBA" id="ARBA00022553"/>
    </source>
</evidence>
<feature type="compositionally biased region" description="Low complexity" evidence="2">
    <location>
        <begin position="1740"/>
        <end position="1757"/>
    </location>
</feature>
<feature type="compositionally biased region" description="Polar residues" evidence="2">
    <location>
        <begin position="1683"/>
        <end position="1697"/>
    </location>
</feature>
<feature type="compositionally biased region" description="Polar residues" evidence="2">
    <location>
        <begin position="1466"/>
        <end position="1484"/>
    </location>
</feature>
<dbReference type="CTD" id="64857"/>
<feature type="region of interest" description="Disordered" evidence="2">
    <location>
        <begin position="1856"/>
        <end position="1890"/>
    </location>
</feature>
<gene>
    <name evidence="5 7 8" type="primary">plekhg2</name>
</gene>
<feature type="domain" description="PH" evidence="3">
    <location>
        <begin position="378"/>
        <end position="476"/>
    </location>
</feature>
<proteinExistence type="predicted"/>
<evidence type="ECO:0000259" key="3">
    <source>
        <dbReference type="PROSITE" id="PS50003"/>
    </source>
</evidence>
<feature type="domain" description="DH" evidence="4">
    <location>
        <begin position="175"/>
        <end position="354"/>
    </location>
</feature>
<dbReference type="Gene3D" id="2.30.29.30">
    <property type="entry name" value="Pleckstrin-homology domain (PH domain)/Phosphotyrosine-binding domain (PTB)"/>
    <property type="match status" value="1"/>
</dbReference>
<dbReference type="InterPro" id="IPR001849">
    <property type="entry name" value="PH_domain"/>
</dbReference>
<evidence type="ECO:0000256" key="2">
    <source>
        <dbReference type="SAM" id="MobiDB-lite"/>
    </source>
</evidence>
<reference evidence="7" key="3">
    <citation type="submission" date="2025-04" db="UniProtKB">
        <authorList>
            <consortium name="RefSeq"/>
        </authorList>
    </citation>
    <scope>IDENTIFICATION</scope>
    <source>
        <strain evidence="7">Nigerian</strain>
        <tissue evidence="7">Liver and blood</tissue>
    </source>
</reference>
<dbReference type="FunFam" id="1.20.900.10:FF:000019">
    <property type="entry name" value="Pleckstrin homology domain-containing family G member 1"/>
    <property type="match status" value="1"/>
</dbReference>
<protein>
    <submittedName>
        <fullName evidence="5">Pleckstrin homology and RhoGEF domain containing G2</fullName>
    </submittedName>
    <submittedName>
        <fullName evidence="7">Pleckstrin homology domain-containing family G member 2</fullName>
    </submittedName>
</protein>
<feature type="compositionally biased region" description="Polar residues" evidence="2">
    <location>
        <begin position="1822"/>
        <end position="1834"/>
    </location>
</feature>
<dbReference type="PROSITE" id="PS50003">
    <property type="entry name" value="PH_DOMAIN"/>
    <property type="match status" value="1"/>
</dbReference>
<dbReference type="Ensembl" id="ENSXETT00000063562">
    <property type="protein sequence ID" value="ENSXETP00000059213"/>
    <property type="gene ID" value="ENSXETG00000034148"/>
</dbReference>
<dbReference type="InterPro" id="IPR055251">
    <property type="entry name" value="SOS1_NGEF_PH"/>
</dbReference>
<evidence type="ECO:0000313" key="5">
    <source>
        <dbReference type="Ensembl" id="ENSXETP00000059213"/>
    </source>
</evidence>
<feature type="region of interest" description="Disordered" evidence="2">
    <location>
        <begin position="1466"/>
        <end position="1494"/>
    </location>
</feature>
<dbReference type="RefSeq" id="XP_002938639.3">
    <property type="nucleotide sequence ID" value="XM_002938593.5"/>
</dbReference>
<dbReference type="CDD" id="cd00160">
    <property type="entry name" value="RhoGEF"/>
    <property type="match status" value="1"/>
</dbReference>
<dbReference type="GO" id="GO:0030833">
    <property type="term" value="P:regulation of actin filament polymerization"/>
    <property type="evidence" value="ECO:0000318"/>
    <property type="project" value="GO_Central"/>
</dbReference>
<keyword evidence="6" id="KW-1185">Reference proteome</keyword>
<feature type="region of interest" description="Disordered" evidence="2">
    <location>
        <begin position="1740"/>
        <end position="1835"/>
    </location>
</feature>
<dbReference type="CDD" id="cd13243">
    <property type="entry name" value="PH_PLEKHG1_G2_G3"/>
    <property type="match status" value="1"/>
</dbReference>
<dbReference type="GeneTree" id="ENSGT00940000165970"/>
<dbReference type="SUPFAM" id="SSF50729">
    <property type="entry name" value="PH domain-like"/>
    <property type="match status" value="1"/>
</dbReference>
<dbReference type="InterPro" id="IPR035899">
    <property type="entry name" value="DBL_dom_sf"/>
</dbReference>
<feature type="region of interest" description="Disordered" evidence="2">
    <location>
        <begin position="1596"/>
        <end position="1615"/>
    </location>
</feature>
<reference evidence="5" key="1">
    <citation type="journal article" date="2010" name="Science">
        <title>The genome of the Western clawed frog Xenopus tropicalis.</title>
        <authorList>
            <person name="Hellsten U."/>
            <person name="Harland R.M."/>
            <person name="Gilchrist M.J."/>
            <person name="Hendrix D."/>
            <person name="Jurka J."/>
            <person name="Kapitonov V."/>
            <person name="Ovcharenko I."/>
            <person name="Putnam N.H."/>
            <person name="Shu S."/>
            <person name="Taher L."/>
            <person name="Blitz I.L."/>
            <person name="Blumberg B."/>
            <person name="Dichmann D.S."/>
            <person name="Dubchak I."/>
            <person name="Amaya E."/>
            <person name="Detter J.C."/>
            <person name="Fletcher R."/>
            <person name="Gerhard D.S."/>
            <person name="Goodstein D."/>
            <person name="Graves T."/>
            <person name="Grigoriev I.V."/>
            <person name="Grimwood J."/>
            <person name="Kawashima T."/>
            <person name="Lindquist E."/>
            <person name="Lucas S.M."/>
            <person name="Mead P.E."/>
            <person name="Mitros T."/>
            <person name="Ogino H."/>
            <person name="Ohta Y."/>
            <person name="Poliakov A.V."/>
            <person name="Pollet N."/>
            <person name="Robert J."/>
            <person name="Salamov A."/>
            <person name="Sater A.K."/>
            <person name="Schmutz J."/>
            <person name="Terry A."/>
            <person name="Vize P.D."/>
            <person name="Warren W.C."/>
            <person name="Wells D."/>
            <person name="Wills A."/>
            <person name="Wilson R.K."/>
            <person name="Zimmerman L.B."/>
            <person name="Zorn A.M."/>
            <person name="Grainger R."/>
            <person name="Grammer T."/>
            <person name="Khokha M.K."/>
            <person name="Richardson P.M."/>
            <person name="Rokhsar D.S."/>
        </authorList>
    </citation>
    <scope>NUCLEOTIDE SEQUENCE [LARGE SCALE GENOMIC DNA]</scope>
    <source>
        <strain evidence="5">Nigerian</strain>
    </source>
</reference>
<evidence type="ECO:0000313" key="6">
    <source>
        <dbReference type="Proteomes" id="UP000008143"/>
    </source>
</evidence>
<dbReference type="Reactome" id="R-XTR-193648">
    <property type="pathway name" value="NRAGE signals death through JNK"/>
</dbReference>
<dbReference type="OrthoDB" id="1594986at2759"/>
<dbReference type="PANTHER" id="PTHR45924">
    <property type="entry name" value="FI17866P1"/>
    <property type="match status" value="1"/>
</dbReference>
<feature type="region of interest" description="Disordered" evidence="2">
    <location>
        <begin position="1683"/>
        <end position="1720"/>
    </location>
</feature>
<feature type="region of interest" description="Disordered" evidence="2">
    <location>
        <begin position="720"/>
        <end position="745"/>
    </location>
</feature>
<dbReference type="Bgee" id="ENSXETG00000034148">
    <property type="expression patterns" value="Expressed in neurula embryo"/>
</dbReference>
<dbReference type="AGR" id="Xenbase:XB-GENE-6468886"/>
<feature type="region of interest" description="Disordered" evidence="2">
    <location>
        <begin position="44"/>
        <end position="63"/>
    </location>
</feature>
<dbReference type="GO" id="GO:0005085">
    <property type="term" value="F:guanyl-nucleotide exchange factor activity"/>
    <property type="evidence" value="ECO:0000318"/>
    <property type="project" value="GO_Central"/>
</dbReference>
<dbReference type="Gene3D" id="1.20.900.10">
    <property type="entry name" value="Dbl homology (DH) domain"/>
    <property type="match status" value="1"/>
</dbReference>
<dbReference type="Xenbase" id="XB-GENE-6468886">
    <property type="gene designation" value="plekhg2"/>
</dbReference>
<dbReference type="SMART" id="SM00233">
    <property type="entry name" value="PH"/>
    <property type="match status" value="1"/>
</dbReference>
<dbReference type="PROSITE" id="PS50010">
    <property type="entry name" value="DH_2"/>
    <property type="match status" value="1"/>
</dbReference>
<name>A0A6I8PVA8_XENTR</name>
<dbReference type="InterPro" id="IPR043324">
    <property type="entry name" value="PH_PLEKHG1_G2_G3"/>
</dbReference>